<accession>A0A0E9V3P6</accession>
<name>A0A0E9V3P6_ANGAN</name>
<proteinExistence type="predicted"/>
<feature type="compositionally biased region" description="Basic residues" evidence="1">
    <location>
        <begin position="1"/>
        <end position="10"/>
    </location>
</feature>
<reference evidence="2" key="2">
    <citation type="journal article" date="2015" name="Fish Shellfish Immunol.">
        <title>Early steps in the European eel (Anguilla anguilla)-Vibrio vulnificus interaction in the gills: Role of the RtxA13 toxin.</title>
        <authorList>
            <person name="Callol A."/>
            <person name="Pajuelo D."/>
            <person name="Ebbesson L."/>
            <person name="Teles M."/>
            <person name="MacKenzie S."/>
            <person name="Amaro C."/>
        </authorList>
    </citation>
    <scope>NUCLEOTIDE SEQUENCE</scope>
</reference>
<evidence type="ECO:0000313" key="2">
    <source>
        <dbReference type="EMBL" id="JAH72626.1"/>
    </source>
</evidence>
<dbReference type="EMBL" id="GBXM01035951">
    <property type="protein sequence ID" value="JAH72626.1"/>
    <property type="molecule type" value="Transcribed_RNA"/>
</dbReference>
<dbReference type="AlphaFoldDB" id="A0A0E9V3P6"/>
<organism evidence="2">
    <name type="scientific">Anguilla anguilla</name>
    <name type="common">European freshwater eel</name>
    <name type="synonym">Muraena anguilla</name>
    <dbReference type="NCBI Taxonomy" id="7936"/>
    <lineage>
        <taxon>Eukaryota</taxon>
        <taxon>Metazoa</taxon>
        <taxon>Chordata</taxon>
        <taxon>Craniata</taxon>
        <taxon>Vertebrata</taxon>
        <taxon>Euteleostomi</taxon>
        <taxon>Actinopterygii</taxon>
        <taxon>Neopterygii</taxon>
        <taxon>Teleostei</taxon>
        <taxon>Anguilliformes</taxon>
        <taxon>Anguillidae</taxon>
        <taxon>Anguilla</taxon>
    </lineage>
</organism>
<reference evidence="2" key="1">
    <citation type="submission" date="2014-11" db="EMBL/GenBank/DDBJ databases">
        <authorList>
            <person name="Amaro Gonzalez C."/>
        </authorList>
    </citation>
    <scope>NUCLEOTIDE SEQUENCE</scope>
</reference>
<feature type="region of interest" description="Disordered" evidence="1">
    <location>
        <begin position="1"/>
        <end position="21"/>
    </location>
</feature>
<protein>
    <submittedName>
        <fullName evidence="2">Uncharacterized protein</fullName>
    </submittedName>
</protein>
<evidence type="ECO:0000256" key="1">
    <source>
        <dbReference type="SAM" id="MobiDB-lite"/>
    </source>
</evidence>
<sequence length="32" mass="3529">MEGKGPKRLRAQQPQTGQPQIEGALTYTDLCL</sequence>